<proteinExistence type="predicted"/>
<dbReference type="EMBL" id="GL348713">
    <property type="protein sequence ID" value="EFH66677.1"/>
    <property type="molecule type" value="Genomic_DNA"/>
</dbReference>
<protein>
    <submittedName>
        <fullName evidence="2">Expressed protein</fullName>
    </submittedName>
</protein>
<evidence type="ECO:0000313" key="3">
    <source>
        <dbReference type="Proteomes" id="UP000008694"/>
    </source>
</evidence>
<sequence length="52" mass="5942">MSERENENVVFRVEQKAHIRFRNSGTHPSSRVTLSDPIQPDPDITNYGKSSN</sequence>
<dbReference type="AlphaFoldDB" id="D7KJX0"/>
<reference evidence="3" key="1">
    <citation type="journal article" date="2011" name="Nat. Genet.">
        <title>The Arabidopsis lyrata genome sequence and the basis of rapid genome size change.</title>
        <authorList>
            <person name="Hu T.T."/>
            <person name="Pattyn P."/>
            <person name="Bakker E.G."/>
            <person name="Cao J."/>
            <person name="Cheng J.-F."/>
            <person name="Clark R.M."/>
            <person name="Fahlgren N."/>
            <person name="Fawcett J.A."/>
            <person name="Grimwood J."/>
            <person name="Gundlach H."/>
            <person name="Haberer G."/>
            <person name="Hollister J.D."/>
            <person name="Ossowski S."/>
            <person name="Ottilar R.P."/>
            <person name="Salamov A.A."/>
            <person name="Schneeberger K."/>
            <person name="Spannagl M."/>
            <person name="Wang X."/>
            <person name="Yang L."/>
            <person name="Nasrallah M.E."/>
            <person name="Bergelson J."/>
            <person name="Carrington J.C."/>
            <person name="Gaut B.S."/>
            <person name="Schmutz J."/>
            <person name="Mayer K.F.X."/>
            <person name="Van de Peer Y."/>
            <person name="Grigoriev I.V."/>
            <person name="Nordborg M."/>
            <person name="Weigel D."/>
            <person name="Guo Y.-L."/>
        </authorList>
    </citation>
    <scope>NUCLEOTIDE SEQUENCE [LARGE SCALE GENOMIC DNA]</scope>
    <source>
        <strain evidence="3">cv. MN47</strain>
    </source>
</reference>
<dbReference type="Gramene" id="scaffold_102346.1">
    <property type="protein sequence ID" value="scaffold_102346.1"/>
    <property type="gene ID" value="scaffold_102346.1"/>
</dbReference>
<organism evidence="3">
    <name type="scientific">Arabidopsis lyrata subsp. lyrata</name>
    <name type="common">Lyre-leaved rock-cress</name>
    <dbReference type="NCBI Taxonomy" id="81972"/>
    <lineage>
        <taxon>Eukaryota</taxon>
        <taxon>Viridiplantae</taxon>
        <taxon>Streptophyta</taxon>
        <taxon>Embryophyta</taxon>
        <taxon>Tracheophyta</taxon>
        <taxon>Spermatophyta</taxon>
        <taxon>Magnoliopsida</taxon>
        <taxon>eudicotyledons</taxon>
        <taxon>Gunneridae</taxon>
        <taxon>Pentapetalae</taxon>
        <taxon>rosids</taxon>
        <taxon>malvids</taxon>
        <taxon>Brassicales</taxon>
        <taxon>Brassicaceae</taxon>
        <taxon>Camelineae</taxon>
        <taxon>Arabidopsis</taxon>
    </lineage>
</organism>
<dbReference type="HOGENOM" id="CLU_214597_0_0_1"/>
<evidence type="ECO:0000256" key="1">
    <source>
        <dbReference type="SAM" id="MobiDB-lite"/>
    </source>
</evidence>
<evidence type="ECO:0000313" key="2">
    <source>
        <dbReference type="EMBL" id="EFH66677.1"/>
    </source>
</evidence>
<name>D7KJX0_ARALL</name>
<dbReference type="Proteomes" id="UP000008694">
    <property type="component" value="Unassembled WGS sequence"/>
</dbReference>
<accession>D7KJX0</accession>
<gene>
    <name evidence="2" type="ORF">ARALYDRAFT_889552</name>
</gene>
<feature type="region of interest" description="Disordered" evidence="1">
    <location>
        <begin position="21"/>
        <end position="52"/>
    </location>
</feature>
<feature type="compositionally biased region" description="Polar residues" evidence="1">
    <location>
        <begin position="23"/>
        <end position="33"/>
    </location>
</feature>
<keyword evidence="3" id="KW-1185">Reference proteome</keyword>